<evidence type="ECO:0000313" key="1">
    <source>
        <dbReference type="EMBL" id="MFB9906352.1"/>
    </source>
</evidence>
<dbReference type="EC" id="2.1.1.222" evidence="1"/>
<dbReference type="EMBL" id="JBHLZU010000018">
    <property type="protein sequence ID" value="MFB9906352.1"/>
    <property type="molecule type" value="Genomic_DNA"/>
</dbReference>
<dbReference type="RefSeq" id="WP_377854519.1">
    <property type="nucleotide sequence ID" value="NZ_JBHLZU010000018.1"/>
</dbReference>
<reference evidence="1 2" key="1">
    <citation type="submission" date="2024-09" db="EMBL/GenBank/DDBJ databases">
        <authorList>
            <person name="Sun Q."/>
            <person name="Mori K."/>
        </authorList>
    </citation>
    <scope>NUCLEOTIDE SEQUENCE [LARGE SCALE GENOMIC DNA]</scope>
    <source>
        <strain evidence="1 2">TBRC 7907</strain>
    </source>
</reference>
<dbReference type="Gene3D" id="3.40.50.150">
    <property type="entry name" value="Vaccinia Virus protein VP39"/>
    <property type="match status" value="1"/>
</dbReference>
<dbReference type="EC" id="2.1.1.64" evidence="1"/>
<evidence type="ECO:0000313" key="2">
    <source>
        <dbReference type="Proteomes" id="UP001589693"/>
    </source>
</evidence>
<comment type="caution">
    <text evidence="1">The sequence shown here is derived from an EMBL/GenBank/DDBJ whole genome shotgun (WGS) entry which is preliminary data.</text>
</comment>
<dbReference type="Proteomes" id="UP001589693">
    <property type="component" value="Unassembled WGS sequence"/>
</dbReference>
<sequence length="268" mass="29196">MSALLRWRESLAAWAIPPEIRAEESPWVLPREVFVRRADRQLERREGASLRLAEEAIGPSGGTVLDIGAAAGAASLPLRGATEITAVDGDAELLAEFSRRADGARTVLGHWPAVAASCTVADVVVCHHVAYNVPDLAPFVAALTAHARRLVVLETAERHPLTALNPLWRHFHGVERPSGPTADDLVDCLRELGIEPRVDRWRRAPAAEHPDFAALVEATRRRLCLPPSRLSEVDVQLREFGIDPALPPDLGSSGDDVVTLSWRPPVIH</sequence>
<organism evidence="1 2">
    <name type="scientific">Allokutzneria oryzae</name>
    <dbReference type="NCBI Taxonomy" id="1378989"/>
    <lineage>
        <taxon>Bacteria</taxon>
        <taxon>Bacillati</taxon>
        <taxon>Actinomycetota</taxon>
        <taxon>Actinomycetes</taxon>
        <taxon>Pseudonocardiales</taxon>
        <taxon>Pseudonocardiaceae</taxon>
        <taxon>Allokutzneria</taxon>
    </lineage>
</organism>
<dbReference type="GO" id="GO:0061542">
    <property type="term" value="F:3-demethylubiquinol 3-O-methyltransferase activity"/>
    <property type="evidence" value="ECO:0007669"/>
    <property type="project" value="UniProtKB-EC"/>
</dbReference>
<name>A0ABV5ZZL7_9PSEU</name>
<dbReference type="InterPro" id="IPR029063">
    <property type="entry name" value="SAM-dependent_MTases_sf"/>
</dbReference>
<dbReference type="Pfam" id="PF13489">
    <property type="entry name" value="Methyltransf_23"/>
    <property type="match status" value="1"/>
</dbReference>
<dbReference type="SUPFAM" id="SSF53335">
    <property type="entry name" value="S-adenosyl-L-methionine-dependent methyltransferases"/>
    <property type="match status" value="1"/>
</dbReference>
<dbReference type="GO" id="GO:0032259">
    <property type="term" value="P:methylation"/>
    <property type="evidence" value="ECO:0007669"/>
    <property type="project" value="UniProtKB-KW"/>
</dbReference>
<keyword evidence="2" id="KW-1185">Reference proteome</keyword>
<protein>
    <submittedName>
        <fullName evidence="1">Class I SAM-dependent methyltransferase</fullName>
        <ecNumber evidence="1">2.1.1.222</ecNumber>
        <ecNumber evidence="1">2.1.1.64</ecNumber>
    </submittedName>
</protein>
<dbReference type="GO" id="GO:0102208">
    <property type="term" value="F:2-polyprenyl-6-hydroxyphenol methylase activity"/>
    <property type="evidence" value="ECO:0007669"/>
    <property type="project" value="UniProtKB-EC"/>
</dbReference>
<gene>
    <name evidence="1" type="ORF">ACFFQA_20650</name>
</gene>
<keyword evidence="1" id="KW-0808">Transferase</keyword>
<keyword evidence="1" id="KW-0489">Methyltransferase</keyword>
<accession>A0ABV5ZZL7</accession>
<proteinExistence type="predicted"/>